<dbReference type="InterPro" id="IPR028098">
    <property type="entry name" value="Glyco_trans_4-like_N"/>
</dbReference>
<reference evidence="6" key="1">
    <citation type="submission" date="2022-10" db="EMBL/GenBank/DDBJ databases">
        <authorList>
            <person name="Koch H."/>
        </authorList>
    </citation>
    <scope>NUCLEOTIDE SEQUENCE</scope>
    <source>
        <strain evidence="6">DNF</strain>
    </source>
</reference>
<organism evidence="6 7">
    <name type="scientific">Nitrospira tepida</name>
    <dbReference type="NCBI Taxonomy" id="2973512"/>
    <lineage>
        <taxon>Bacteria</taxon>
        <taxon>Pseudomonadati</taxon>
        <taxon>Nitrospirota</taxon>
        <taxon>Nitrospiria</taxon>
        <taxon>Nitrospirales</taxon>
        <taxon>Nitrospiraceae</taxon>
        <taxon>Nitrospira</taxon>
    </lineage>
</organism>
<dbReference type="InterPro" id="IPR001296">
    <property type="entry name" value="Glyco_trans_1"/>
</dbReference>
<dbReference type="GO" id="GO:0016757">
    <property type="term" value="F:glycosyltransferase activity"/>
    <property type="evidence" value="ECO:0007669"/>
    <property type="project" value="UniProtKB-KW"/>
</dbReference>
<dbReference type="Pfam" id="PF00534">
    <property type="entry name" value="Glycos_transf_1"/>
    <property type="match status" value="1"/>
</dbReference>
<feature type="domain" description="Glycosyl transferase family 1" evidence="4">
    <location>
        <begin position="122"/>
        <end position="289"/>
    </location>
</feature>
<evidence type="ECO:0000259" key="4">
    <source>
        <dbReference type="Pfam" id="PF00534"/>
    </source>
</evidence>
<evidence type="ECO:0000256" key="3">
    <source>
        <dbReference type="ARBA" id="ARBA00022679"/>
    </source>
</evidence>
<proteinExistence type="inferred from homology"/>
<dbReference type="Gene3D" id="3.40.50.2000">
    <property type="entry name" value="Glycogen Phosphorylase B"/>
    <property type="match status" value="2"/>
</dbReference>
<keyword evidence="7" id="KW-1185">Reference proteome</keyword>
<dbReference type="Proteomes" id="UP001179121">
    <property type="component" value="Chromosome"/>
</dbReference>
<evidence type="ECO:0000256" key="1">
    <source>
        <dbReference type="ARBA" id="ARBA00009481"/>
    </source>
</evidence>
<name>A0AA86N1S8_9BACT</name>
<dbReference type="EMBL" id="OX365700">
    <property type="protein sequence ID" value="CAI4033175.1"/>
    <property type="molecule type" value="Genomic_DNA"/>
</dbReference>
<keyword evidence="3" id="KW-0808">Transferase</keyword>
<evidence type="ECO:0000313" key="6">
    <source>
        <dbReference type="EMBL" id="CAI4033175.1"/>
    </source>
</evidence>
<sequence>MSHKVGRLISAARLAVNIRRFAPDIVHVHYLRGLAWGVLLSRYHPYVATPWGSDVLDEQGAFRDWAGRVLTRRVLEEADLVTAHSQYLEKQVKGLVSAVTPIARIGWGVDLAMFRPGLDTAALRRDWNISADQQVVFSPRLAQPFYRHELIIEAFQEVRRKAPSAVLVMTGQFADQGYDRRLRALVEALDLSPCVRFVGPISYNAMPLWLNLAQIVIMVPRSDGMPNTLLEAMACGTFPVLNRLPQYEEIIEQERNGLLTDSFPEAISKALLKALANVKLRQEAARRNRDLVEAIGNQDCEMLRMEQWYDQLLEKAA</sequence>
<dbReference type="SUPFAM" id="SSF53756">
    <property type="entry name" value="UDP-Glycosyltransferase/glycogen phosphorylase"/>
    <property type="match status" value="1"/>
</dbReference>
<feature type="domain" description="Glycosyltransferase subfamily 4-like N-terminal" evidence="5">
    <location>
        <begin position="7"/>
        <end position="85"/>
    </location>
</feature>
<dbReference type="AlphaFoldDB" id="A0AA86N1S8"/>
<comment type="similarity">
    <text evidence="1">Belongs to the glycosyltransferase group 1 family. Glycosyltransferase 4 subfamily.</text>
</comment>
<evidence type="ECO:0000313" key="7">
    <source>
        <dbReference type="Proteomes" id="UP001179121"/>
    </source>
</evidence>
<protein>
    <submittedName>
        <fullName evidence="6">Glycosyltransferase family 4 protein</fullName>
    </submittedName>
</protein>
<evidence type="ECO:0000256" key="2">
    <source>
        <dbReference type="ARBA" id="ARBA00022676"/>
    </source>
</evidence>
<dbReference type="PANTHER" id="PTHR12526">
    <property type="entry name" value="GLYCOSYLTRANSFERASE"/>
    <property type="match status" value="1"/>
</dbReference>
<gene>
    <name evidence="6" type="ORF">DNFV4_03608</name>
</gene>
<accession>A0AA86N1S8</accession>
<dbReference type="KEGG" id="nti:DNFV4_03608"/>
<evidence type="ECO:0000259" key="5">
    <source>
        <dbReference type="Pfam" id="PF13477"/>
    </source>
</evidence>
<dbReference type="Pfam" id="PF13477">
    <property type="entry name" value="Glyco_trans_4_2"/>
    <property type="match status" value="1"/>
</dbReference>
<dbReference type="PANTHER" id="PTHR12526:SF640">
    <property type="entry name" value="COLANIC ACID BIOSYNTHESIS GLYCOSYLTRANSFERASE WCAL-RELATED"/>
    <property type="match status" value="1"/>
</dbReference>
<keyword evidence="2" id="KW-0328">Glycosyltransferase</keyword>